<accession>C8Z5G2</accession>
<gene>
    <name evidence="2" type="ORF">EC1118_1D0_5259g</name>
</gene>
<reference evidence="2 3" key="1">
    <citation type="journal article" date="2009" name="Proc. Natl. Acad. Sci. U.S.A.">
        <title>Eukaryote-to-eukaryote gene transfer events revealed by the genome sequence of the wine yeast Saccharomyces cerevisiae EC1118.</title>
        <authorList>
            <person name="Novo M."/>
            <person name="Bigey F."/>
            <person name="Beyne E."/>
            <person name="Galeote V."/>
            <person name="Gavory F."/>
            <person name="Mallet S."/>
            <person name="Cambot B."/>
            <person name="Legras J.L."/>
            <person name="Wincker P."/>
            <person name="Casaregola S."/>
            <person name="Dequin S."/>
        </authorList>
    </citation>
    <scope>NUCLEOTIDE SEQUENCE [LARGE SCALE GENOMIC DNA]</scope>
    <source>
        <strain evidence="3">Lalvin EC1118 / Prise de mousse</strain>
    </source>
</reference>
<proteinExistence type="predicted"/>
<keyword evidence="1" id="KW-0472">Membrane</keyword>
<organism evidence="2 3">
    <name type="scientific">Saccharomyces cerevisiae (strain Lalvin EC1118 / Prise de mousse)</name>
    <name type="common">Baker's yeast</name>
    <dbReference type="NCBI Taxonomy" id="643680"/>
    <lineage>
        <taxon>Eukaryota</taxon>
        <taxon>Fungi</taxon>
        <taxon>Dikarya</taxon>
        <taxon>Ascomycota</taxon>
        <taxon>Saccharomycotina</taxon>
        <taxon>Saccharomycetes</taxon>
        <taxon>Saccharomycetales</taxon>
        <taxon>Saccharomycetaceae</taxon>
        <taxon>Saccharomyces</taxon>
    </lineage>
</organism>
<keyword evidence="1" id="KW-1133">Transmembrane helix</keyword>
<sequence length="91" mass="10499">MNGLVIIDMNNFAIVYANITFLFYYLLDFTLPFHVCRFLFHSSLENGPQHGQQGAATISRRAHCEKSHPSYYCTQKNMEANRQCYVNGTKT</sequence>
<evidence type="ECO:0000313" key="3">
    <source>
        <dbReference type="Proteomes" id="UP000000286"/>
    </source>
</evidence>
<dbReference type="HOGENOM" id="CLU_2428753_0_0_1"/>
<evidence type="ECO:0000256" key="1">
    <source>
        <dbReference type="SAM" id="Phobius"/>
    </source>
</evidence>
<keyword evidence="1" id="KW-0812">Transmembrane</keyword>
<dbReference type="AlphaFoldDB" id="C8Z5G2"/>
<dbReference type="Proteomes" id="UP000000286">
    <property type="component" value="Chromosome IV"/>
</dbReference>
<dbReference type="EMBL" id="FN393063">
    <property type="protein sequence ID" value="CAY78751.1"/>
    <property type="molecule type" value="Genomic_DNA"/>
</dbReference>
<evidence type="ECO:0000313" key="2">
    <source>
        <dbReference type="EMBL" id="CAY78751.1"/>
    </source>
</evidence>
<protein>
    <submittedName>
        <fullName evidence="2">EC1118_1D0_5259p</fullName>
    </submittedName>
</protein>
<feature type="transmembrane region" description="Helical" evidence="1">
    <location>
        <begin position="12"/>
        <end position="31"/>
    </location>
</feature>
<name>C8Z5G2_YEAS8</name>